<comment type="caution">
    <text evidence="2">The sequence shown here is derived from an EMBL/GenBank/DDBJ whole genome shotgun (WGS) entry which is preliminary data.</text>
</comment>
<dbReference type="PANTHER" id="PTHR33361">
    <property type="entry name" value="GLR0591 PROTEIN"/>
    <property type="match status" value="1"/>
</dbReference>
<dbReference type="Pfam" id="PF05960">
    <property type="entry name" value="DUF885"/>
    <property type="match status" value="1"/>
</dbReference>
<dbReference type="PANTHER" id="PTHR33361:SF15">
    <property type="entry name" value="DUF885 FAMILY LIPOPROTEIN"/>
    <property type="match status" value="1"/>
</dbReference>
<evidence type="ECO:0000313" key="2">
    <source>
        <dbReference type="EMBL" id="RZU41885.1"/>
    </source>
</evidence>
<evidence type="ECO:0000313" key="3">
    <source>
        <dbReference type="Proteomes" id="UP000292958"/>
    </source>
</evidence>
<dbReference type="InterPro" id="IPR010281">
    <property type="entry name" value="DUF885"/>
</dbReference>
<keyword evidence="3" id="KW-1185">Reference proteome</keyword>
<sequence length="595" mass="66715">MAIRSLFTALLGIAMLSPTAHAQRISADGAMQTFGFVSDQYFADVLFHFAPTYGTQAGLHQYDTQLEDYSAASVQKQIAALHVYEKKVEEIPADALDASVAADRNILLNSIRSQLLSLEVIRNWEKNPDNYSSGVTNSIFVLMERPFAPPNTRLRAVVEREKQIPQVFAEARKNLKNPPHIFTEIALEQIDGLVSFFEKDVPAAFLEADDAKAKADFARTNAAVIQALKDYGVWMKSDLLPRSNGDYRLGADTFAKKLSYDEMVDIPLDRLLQVAFDDLHRNQAEFARIAKEVDPNKTPQQVLAELATIHPASDKLLDSFHSTFDSLIAFIRAHNIITIPSDVQPTLEETPPFMRATTFASMDPPGPFETRSTKAYFNVTLPEKNWTAAHVAEHMASFNVGTIISTSVHEAYPGHYVQFLWQNQFPSKIRKLIGSNSNIEGWAHYTEQMMLEEGYAAPPPNATPEQVREAKLIRLGQLQDALLRDARFVNSIKLHTGLGEPNGQWTVDQSVDFFVKEGYQSRSVGLVETKRGTADATYLYYTLGKLEIMKLREDLEKKQGAAFNLQAFHDSFMRQGFAPIKVIRKAMLHNDSPVL</sequence>
<dbReference type="Proteomes" id="UP000292958">
    <property type="component" value="Unassembled WGS sequence"/>
</dbReference>
<proteinExistence type="predicted"/>
<keyword evidence="1" id="KW-0732">Signal</keyword>
<accession>A0A4Q7YXQ4</accession>
<protein>
    <submittedName>
        <fullName evidence="2">Uncharacterized protein (DUF885 family)</fullName>
    </submittedName>
</protein>
<organism evidence="2 3">
    <name type="scientific">Edaphobacter modestus</name>
    <dbReference type="NCBI Taxonomy" id="388466"/>
    <lineage>
        <taxon>Bacteria</taxon>
        <taxon>Pseudomonadati</taxon>
        <taxon>Acidobacteriota</taxon>
        <taxon>Terriglobia</taxon>
        <taxon>Terriglobales</taxon>
        <taxon>Acidobacteriaceae</taxon>
        <taxon>Edaphobacter</taxon>
    </lineage>
</organism>
<name>A0A4Q7YXQ4_9BACT</name>
<dbReference type="AlphaFoldDB" id="A0A4Q7YXQ4"/>
<reference evidence="2 3" key="1">
    <citation type="submission" date="2019-02" db="EMBL/GenBank/DDBJ databases">
        <title>Genomic Encyclopedia of Archaeal and Bacterial Type Strains, Phase II (KMG-II): from individual species to whole genera.</title>
        <authorList>
            <person name="Goeker M."/>
        </authorList>
    </citation>
    <scope>NUCLEOTIDE SEQUENCE [LARGE SCALE GENOMIC DNA]</scope>
    <source>
        <strain evidence="2 3">DSM 18101</strain>
    </source>
</reference>
<feature type="chain" id="PRO_5020289634" evidence="1">
    <location>
        <begin position="23"/>
        <end position="595"/>
    </location>
</feature>
<dbReference type="RefSeq" id="WP_242617994.1">
    <property type="nucleotide sequence ID" value="NZ_SHKW01000001.1"/>
</dbReference>
<gene>
    <name evidence="2" type="ORF">BDD14_3422</name>
</gene>
<feature type="signal peptide" evidence="1">
    <location>
        <begin position="1"/>
        <end position="22"/>
    </location>
</feature>
<evidence type="ECO:0000256" key="1">
    <source>
        <dbReference type="SAM" id="SignalP"/>
    </source>
</evidence>
<dbReference type="EMBL" id="SHKW01000001">
    <property type="protein sequence ID" value="RZU41885.1"/>
    <property type="molecule type" value="Genomic_DNA"/>
</dbReference>